<keyword evidence="2" id="KW-0238">DNA-binding</keyword>
<dbReference type="Pfam" id="PF00392">
    <property type="entry name" value="GntR"/>
    <property type="match status" value="1"/>
</dbReference>
<evidence type="ECO:0000256" key="4">
    <source>
        <dbReference type="SAM" id="MobiDB-lite"/>
    </source>
</evidence>
<dbReference type="CDD" id="cd07377">
    <property type="entry name" value="WHTH_GntR"/>
    <property type="match status" value="1"/>
</dbReference>
<accession>A0ABV9WDY0</accession>
<evidence type="ECO:0000313" key="7">
    <source>
        <dbReference type="Proteomes" id="UP001595912"/>
    </source>
</evidence>
<dbReference type="SUPFAM" id="SSF48008">
    <property type="entry name" value="GntR ligand-binding domain-like"/>
    <property type="match status" value="1"/>
</dbReference>
<keyword evidence="7" id="KW-1185">Reference proteome</keyword>
<organism evidence="6 7">
    <name type="scientific">Dactylosporangium cerinum</name>
    <dbReference type="NCBI Taxonomy" id="1434730"/>
    <lineage>
        <taxon>Bacteria</taxon>
        <taxon>Bacillati</taxon>
        <taxon>Actinomycetota</taxon>
        <taxon>Actinomycetes</taxon>
        <taxon>Micromonosporales</taxon>
        <taxon>Micromonosporaceae</taxon>
        <taxon>Dactylosporangium</taxon>
    </lineage>
</organism>
<dbReference type="Proteomes" id="UP001595912">
    <property type="component" value="Unassembled WGS sequence"/>
</dbReference>
<sequence>MTDPGFARVRRTSAAGDAARSIQEMIVDGRLAPGQRLPAERELCELLGISRPTLRETIRSLVGRNILESRHGAGTFVAALDTATLLEPMQFVMALNERTIGELFEARLLLEPALAALAARRATAAQAAAMRAAIAGADQLEADLLLHRLIAEAAGNALLAAMLESLSTLGRSSRSITATRPGVQRRTAADHEAIVAAVERRDPDAARAAMAAHLERIAAVAEKPMTVTEKPETATEEPMTVAEEPTTVADGQRLA</sequence>
<evidence type="ECO:0000256" key="1">
    <source>
        <dbReference type="ARBA" id="ARBA00023015"/>
    </source>
</evidence>
<keyword evidence="1" id="KW-0805">Transcription regulation</keyword>
<dbReference type="InterPro" id="IPR011711">
    <property type="entry name" value="GntR_C"/>
</dbReference>
<protein>
    <submittedName>
        <fullName evidence="6">FadR/GntR family transcriptional regulator</fullName>
    </submittedName>
</protein>
<dbReference type="Gene3D" id="1.10.10.10">
    <property type="entry name" value="Winged helix-like DNA-binding domain superfamily/Winged helix DNA-binding domain"/>
    <property type="match status" value="1"/>
</dbReference>
<evidence type="ECO:0000259" key="5">
    <source>
        <dbReference type="PROSITE" id="PS50949"/>
    </source>
</evidence>
<dbReference type="SMART" id="SM00895">
    <property type="entry name" value="FCD"/>
    <property type="match status" value="1"/>
</dbReference>
<dbReference type="SMART" id="SM00345">
    <property type="entry name" value="HTH_GNTR"/>
    <property type="match status" value="1"/>
</dbReference>
<proteinExistence type="predicted"/>
<dbReference type="Pfam" id="PF07729">
    <property type="entry name" value="FCD"/>
    <property type="match status" value="1"/>
</dbReference>
<dbReference type="EMBL" id="JBHSIU010000105">
    <property type="protein sequence ID" value="MFC5006544.1"/>
    <property type="molecule type" value="Genomic_DNA"/>
</dbReference>
<comment type="caution">
    <text evidence="6">The sequence shown here is derived from an EMBL/GenBank/DDBJ whole genome shotgun (WGS) entry which is preliminary data.</text>
</comment>
<evidence type="ECO:0000256" key="2">
    <source>
        <dbReference type="ARBA" id="ARBA00023125"/>
    </source>
</evidence>
<dbReference type="PANTHER" id="PTHR43537">
    <property type="entry name" value="TRANSCRIPTIONAL REGULATOR, GNTR FAMILY"/>
    <property type="match status" value="1"/>
</dbReference>
<evidence type="ECO:0000313" key="6">
    <source>
        <dbReference type="EMBL" id="MFC5006544.1"/>
    </source>
</evidence>
<dbReference type="InterPro" id="IPR036388">
    <property type="entry name" value="WH-like_DNA-bd_sf"/>
</dbReference>
<dbReference type="Gene3D" id="1.20.120.530">
    <property type="entry name" value="GntR ligand-binding domain-like"/>
    <property type="match status" value="1"/>
</dbReference>
<dbReference type="PROSITE" id="PS50949">
    <property type="entry name" value="HTH_GNTR"/>
    <property type="match status" value="1"/>
</dbReference>
<dbReference type="RefSeq" id="WP_380127173.1">
    <property type="nucleotide sequence ID" value="NZ_JBHSIU010000105.1"/>
</dbReference>
<dbReference type="PRINTS" id="PR00035">
    <property type="entry name" value="HTHGNTR"/>
</dbReference>
<feature type="domain" description="HTH gntR-type" evidence="5">
    <location>
        <begin position="12"/>
        <end position="80"/>
    </location>
</feature>
<name>A0ABV9WDY0_9ACTN</name>
<evidence type="ECO:0000256" key="3">
    <source>
        <dbReference type="ARBA" id="ARBA00023163"/>
    </source>
</evidence>
<gene>
    <name evidence="6" type="ORF">ACFPIJ_53080</name>
</gene>
<reference evidence="7" key="1">
    <citation type="journal article" date="2019" name="Int. J. Syst. Evol. Microbiol.">
        <title>The Global Catalogue of Microorganisms (GCM) 10K type strain sequencing project: providing services to taxonomists for standard genome sequencing and annotation.</title>
        <authorList>
            <consortium name="The Broad Institute Genomics Platform"/>
            <consortium name="The Broad Institute Genome Sequencing Center for Infectious Disease"/>
            <person name="Wu L."/>
            <person name="Ma J."/>
        </authorList>
    </citation>
    <scope>NUCLEOTIDE SEQUENCE [LARGE SCALE GENOMIC DNA]</scope>
    <source>
        <strain evidence="7">CGMCC 4.7152</strain>
    </source>
</reference>
<keyword evidence="3" id="KW-0804">Transcription</keyword>
<dbReference type="InterPro" id="IPR008920">
    <property type="entry name" value="TF_FadR/GntR_C"/>
</dbReference>
<dbReference type="InterPro" id="IPR000524">
    <property type="entry name" value="Tscrpt_reg_HTH_GntR"/>
</dbReference>
<dbReference type="SUPFAM" id="SSF46785">
    <property type="entry name" value="Winged helix' DNA-binding domain"/>
    <property type="match status" value="1"/>
</dbReference>
<dbReference type="InterPro" id="IPR036390">
    <property type="entry name" value="WH_DNA-bd_sf"/>
</dbReference>
<dbReference type="PANTHER" id="PTHR43537:SF5">
    <property type="entry name" value="UXU OPERON TRANSCRIPTIONAL REGULATOR"/>
    <property type="match status" value="1"/>
</dbReference>
<feature type="region of interest" description="Disordered" evidence="4">
    <location>
        <begin position="227"/>
        <end position="255"/>
    </location>
</feature>